<evidence type="ECO:0000256" key="5">
    <source>
        <dbReference type="ARBA" id="ARBA00022679"/>
    </source>
</evidence>
<evidence type="ECO:0000256" key="9">
    <source>
        <dbReference type="ARBA" id="ARBA00023316"/>
    </source>
</evidence>
<name>A0A1F5Z3T7_9BACT</name>
<dbReference type="GO" id="GO:0051301">
    <property type="term" value="P:cell division"/>
    <property type="evidence" value="ECO:0007669"/>
    <property type="project" value="UniProtKB-KW"/>
</dbReference>
<dbReference type="Pfam" id="PF00275">
    <property type="entry name" value="EPSP_synthase"/>
    <property type="match status" value="1"/>
</dbReference>
<dbReference type="EC" id="2.5.1.7" evidence="11 14"/>
<dbReference type="GO" id="GO:0009252">
    <property type="term" value="P:peptidoglycan biosynthetic process"/>
    <property type="evidence" value="ECO:0007669"/>
    <property type="project" value="UniProtKB-UniRule"/>
</dbReference>
<comment type="subcellular location">
    <subcellularLocation>
        <location evidence="1">Cytoplasm</location>
    </subcellularLocation>
</comment>
<dbReference type="Gene3D" id="3.65.10.10">
    <property type="entry name" value="Enolpyruvate transferase domain"/>
    <property type="match status" value="2"/>
</dbReference>
<dbReference type="InterPro" id="IPR001986">
    <property type="entry name" value="Enolpyruvate_Tfrase_dom"/>
</dbReference>
<dbReference type="InterPro" id="IPR036968">
    <property type="entry name" value="Enolpyruvate_Tfrase_sf"/>
</dbReference>
<keyword evidence="5 16" id="KW-0808">Transferase</keyword>
<evidence type="ECO:0000256" key="11">
    <source>
        <dbReference type="ARBA" id="ARBA00039108"/>
    </source>
</evidence>
<evidence type="ECO:0000256" key="14">
    <source>
        <dbReference type="NCBIfam" id="TIGR01072"/>
    </source>
</evidence>
<evidence type="ECO:0000256" key="2">
    <source>
        <dbReference type="ARBA" id="ARBA00004752"/>
    </source>
</evidence>
<evidence type="ECO:0000256" key="4">
    <source>
        <dbReference type="ARBA" id="ARBA00022618"/>
    </source>
</evidence>
<dbReference type="PANTHER" id="PTHR43783">
    <property type="entry name" value="UDP-N-ACETYLGLUCOSAMINE 1-CARBOXYVINYLTRANSFERASE"/>
    <property type="match status" value="1"/>
</dbReference>
<dbReference type="AlphaFoldDB" id="A0A1F5Z3T7"/>
<reference evidence="16 17" key="1">
    <citation type="journal article" date="2016" name="Nat. Commun.">
        <title>Thousands of microbial genomes shed light on interconnected biogeochemical processes in an aquifer system.</title>
        <authorList>
            <person name="Anantharaman K."/>
            <person name="Brown C.T."/>
            <person name="Hug L.A."/>
            <person name="Sharon I."/>
            <person name="Castelle C.J."/>
            <person name="Probst A.J."/>
            <person name="Thomas B.C."/>
            <person name="Singh A."/>
            <person name="Wilkins M.J."/>
            <person name="Karaoz U."/>
            <person name="Brodie E.L."/>
            <person name="Williams K.H."/>
            <person name="Hubbard S.S."/>
            <person name="Banfield J.F."/>
        </authorList>
    </citation>
    <scope>NUCLEOTIDE SEQUENCE [LARGE SCALE GENOMIC DNA]</scope>
</reference>
<evidence type="ECO:0000256" key="10">
    <source>
        <dbReference type="ARBA" id="ARBA00038367"/>
    </source>
</evidence>
<dbReference type="PANTHER" id="PTHR43783:SF1">
    <property type="entry name" value="UDP-N-ACETYLGLUCOSAMINE 1-CARBOXYVINYLTRANSFERASE"/>
    <property type="match status" value="1"/>
</dbReference>
<keyword evidence="8" id="KW-0131">Cell cycle</keyword>
<evidence type="ECO:0000256" key="7">
    <source>
        <dbReference type="ARBA" id="ARBA00022984"/>
    </source>
</evidence>
<dbReference type="SUPFAM" id="SSF55205">
    <property type="entry name" value="EPT/RTPC-like"/>
    <property type="match status" value="1"/>
</dbReference>
<evidence type="ECO:0000313" key="17">
    <source>
        <dbReference type="Proteomes" id="UP000178681"/>
    </source>
</evidence>
<gene>
    <name evidence="16" type="ORF">A2872_00105</name>
</gene>
<comment type="pathway">
    <text evidence="2">Cell wall biogenesis; peptidoglycan biosynthesis.</text>
</comment>
<dbReference type="GO" id="GO:0005737">
    <property type="term" value="C:cytoplasm"/>
    <property type="evidence" value="ECO:0007669"/>
    <property type="project" value="UniProtKB-SubCell"/>
</dbReference>
<protein>
    <recommendedName>
        <fullName evidence="12 14">UDP-N-acetylglucosamine 1-carboxyvinyltransferase</fullName>
        <ecNumber evidence="11 14">2.5.1.7</ecNumber>
    </recommendedName>
</protein>
<evidence type="ECO:0000256" key="12">
    <source>
        <dbReference type="ARBA" id="ARBA00039754"/>
    </source>
</evidence>
<comment type="similarity">
    <text evidence="10">Belongs to the EPSP synthase family. MurA subfamily.</text>
</comment>
<keyword evidence="3" id="KW-0963">Cytoplasm</keyword>
<keyword evidence="4" id="KW-0132">Cell division</keyword>
<evidence type="ECO:0000256" key="6">
    <source>
        <dbReference type="ARBA" id="ARBA00022960"/>
    </source>
</evidence>
<dbReference type="InterPro" id="IPR005750">
    <property type="entry name" value="UDP_GlcNAc_COvinyl_MurA"/>
</dbReference>
<dbReference type="EMBL" id="MFJG01000016">
    <property type="protein sequence ID" value="OGG07101.1"/>
    <property type="molecule type" value="Genomic_DNA"/>
</dbReference>
<dbReference type="Proteomes" id="UP000178681">
    <property type="component" value="Unassembled WGS sequence"/>
</dbReference>
<evidence type="ECO:0000256" key="3">
    <source>
        <dbReference type="ARBA" id="ARBA00022490"/>
    </source>
</evidence>
<dbReference type="CDD" id="cd01555">
    <property type="entry name" value="UdpNAET"/>
    <property type="match status" value="1"/>
</dbReference>
<keyword evidence="9" id="KW-0961">Cell wall biogenesis/degradation</keyword>
<keyword evidence="6" id="KW-0133">Cell shape</keyword>
<evidence type="ECO:0000256" key="1">
    <source>
        <dbReference type="ARBA" id="ARBA00004496"/>
    </source>
</evidence>
<comment type="caution">
    <text evidence="16">The sequence shown here is derived from an EMBL/GenBank/DDBJ whole genome shotgun (WGS) entry which is preliminary data.</text>
</comment>
<dbReference type="STRING" id="1798377.A2872_00105"/>
<dbReference type="GO" id="GO:0071555">
    <property type="term" value="P:cell wall organization"/>
    <property type="evidence" value="ECO:0007669"/>
    <property type="project" value="UniProtKB-KW"/>
</dbReference>
<dbReference type="NCBIfam" id="NF006873">
    <property type="entry name" value="PRK09369.1"/>
    <property type="match status" value="1"/>
</dbReference>
<dbReference type="GO" id="GO:0008760">
    <property type="term" value="F:UDP-N-acetylglucosamine 1-carboxyvinyltransferase activity"/>
    <property type="evidence" value="ECO:0007669"/>
    <property type="project" value="UniProtKB-UniRule"/>
</dbReference>
<evidence type="ECO:0000313" key="16">
    <source>
        <dbReference type="EMBL" id="OGG07101.1"/>
    </source>
</evidence>
<dbReference type="InterPro" id="IPR050068">
    <property type="entry name" value="MurA_subfamily"/>
</dbReference>
<comment type="catalytic activity">
    <reaction evidence="13">
        <text>phosphoenolpyruvate + UDP-N-acetyl-alpha-D-glucosamine = UDP-N-acetyl-3-O-(1-carboxyvinyl)-alpha-D-glucosamine + phosphate</text>
        <dbReference type="Rhea" id="RHEA:18681"/>
        <dbReference type="ChEBI" id="CHEBI:43474"/>
        <dbReference type="ChEBI" id="CHEBI:57705"/>
        <dbReference type="ChEBI" id="CHEBI:58702"/>
        <dbReference type="ChEBI" id="CHEBI:68483"/>
        <dbReference type="EC" id="2.5.1.7"/>
    </reaction>
</comment>
<evidence type="ECO:0000256" key="13">
    <source>
        <dbReference type="ARBA" id="ARBA00047527"/>
    </source>
</evidence>
<dbReference type="InterPro" id="IPR013792">
    <property type="entry name" value="RNA3'P_cycl/enolpyr_Trfase_a/b"/>
</dbReference>
<evidence type="ECO:0000259" key="15">
    <source>
        <dbReference type="Pfam" id="PF00275"/>
    </source>
</evidence>
<dbReference type="NCBIfam" id="TIGR01072">
    <property type="entry name" value="murA"/>
    <property type="match status" value="1"/>
</dbReference>
<dbReference type="GO" id="GO:0008360">
    <property type="term" value="P:regulation of cell shape"/>
    <property type="evidence" value="ECO:0007669"/>
    <property type="project" value="UniProtKB-KW"/>
</dbReference>
<organism evidence="16 17">
    <name type="scientific">Candidatus Gottesmanbacteria bacterium RIFCSPHIGHO2_01_FULL_42_12</name>
    <dbReference type="NCBI Taxonomy" id="1798377"/>
    <lineage>
        <taxon>Bacteria</taxon>
        <taxon>Candidatus Gottesmaniibacteriota</taxon>
    </lineage>
</organism>
<feature type="domain" description="Enolpyruvate transferase" evidence="15">
    <location>
        <begin position="6"/>
        <end position="430"/>
    </location>
</feature>
<accession>A0A1F5Z3T7</accession>
<proteinExistence type="inferred from homology"/>
<dbReference type="GO" id="GO:0019277">
    <property type="term" value="P:UDP-N-acetylgalactosamine biosynthetic process"/>
    <property type="evidence" value="ECO:0007669"/>
    <property type="project" value="InterPro"/>
</dbReference>
<evidence type="ECO:0000256" key="8">
    <source>
        <dbReference type="ARBA" id="ARBA00023306"/>
    </source>
</evidence>
<keyword evidence="7" id="KW-0573">Peptidoglycan synthesis</keyword>
<sequence>MTKYTVTGGKKLQGVVTLAGAKNAGFKAMIAALLAETPSKICDLGLISEIDFAVEVISSLGANVKTLDDPHCVIVDPANMSCDSVPVTIGSKSRSVTMYVGPLLKKFGRAVLPIPGGDNVGARPIDRHFEGLVSLGAKVNFTNGCFVVSALEGLRGNRYRFNKNTHTGTETLLMSAVFARGVTVLENAAAEPEIDDMIALLNSMGAKIMRPEARTIRIVGVEKLHGVNHSVMKDRIEAATFACMALATKGDVDVIGADPLVLTAFLEKVNEIGGRWEKNETGIRFWYEKPLMATDVLATYYPGFMTDWQPIWSALMTQVTGESIVHETVYENRFAHISDLAKMGGVFEFFNPEVANAEEVYNFNLSDDKPGNFHAVKIFGPQNLNGGEIEVNDIRRGATIMLAGLSAKGKTIIIDEKDQIKRGYENLVGRLQKLGAGVIIN</sequence>